<reference evidence="3" key="2">
    <citation type="submission" date="2025-09" db="UniProtKB">
        <authorList>
            <consortium name="Ensembl"/>
        </authorList>
    </citation>
    <scope>IDENTIFICATION</scope>
</reference>
<dbReference type="Gene3D" id="2.80.10.70">
    <property type="entry name" value="Spindlin/Ssty"/>
    <property type="match status" value="1"/>
</dbReference>
<protein>
    <submittedName>
        <fullName evidence="3">Uncharacterized protein</fullName>
    </submittedName>
</protein>
<feature type="region of interest" description="Disordered" evidence="2">
    <location>
        <begin position="182"/>
        <end position="223"/>
    </location>
</feature>
<dbReference type="InterPro" id="IPR003671">
    <property type="entry name" value="SPIN/Ssty"/>
</dbReference>
<comment type="similarity">
    <text evidence="1">Belongs to the SPIN/STSY family.</text>
</comment>
<evidence type="ECO:0000256" key="1">
    <source>
        <dbReference type="ARBA" id="ARBA00009467"/>
    </source>
</evidence>
<dbReference type="AlphaFoldDB" id="A0A8C5A2Z9"/>
<evidence type="ECO:0000256" key="2">
    <source>
        <dbReference type="SAM" id="MobiDB-lite"/>
    </source>
</evidence>
<dbReference type="GO" id="GO:0007276">
    <property type="term" value="P:gamete generation"/>
    <property type="evidence" value="ECO:0007669"/>
    <property type="project" value="InterPro"/>
</dbReference>
<feature type="compositionally biased region" description="Basic residues" evidence="2">
    <location>
        <begin position="206"/>
        <end position="217"/>
    </location>
</feature>
<dbReference type="InterPro" id="IPR042567">
    <property type="entry name" value="SPIN/Ssty_sf"/>
</dbReference>
<proteinExistence type="inferred from homology"/>
<organism evidence="3 4">
    <name type="scientific">Gadus morhua</name>
    <name type="common">Atlantic cod</name>
    <dbReference type="NCBI Taxonomy" id="8049"/>
    <lineage>
        <taxon>Eukaryota</taxon>
        <taxon>Metazoa</taxon>
        <taxon>Chordata</taxon>
        <taxon>Craniata</taxon>
        <taxon>Vertebrata</taxon>
        <taxon>Euteleostomi</taxon>
        <taxon>Actinopterygii</taxon>
        <taxon>Neopterygii</taxon>
        <taxon>Teleostei</taxon>
        <taxon>Neoteleostei</taxon>
        <taxon>Acanthomorphata</taxon>
        <taxon>Zeiogadaria</taxon>
        <taxon>Gadariae</taxon>
        <taxon>Gadiformes</taxon>
        <taxon>Gadoidei</taxon>
        <taxon>Gadidae</taxon>
        <taxon>Gadus</taxon>
    </lineage>
</organism>
<dbReference type="Proteomes" id="UP000694546">
    <property type="component" value="Chromosome 19"/>
</dbReference>
<evidence type="ECO:0000313" key="3">
    <source>
        <dbReference type="Ensembl" id="ENSGMOP00000026154.1"/>
    </source>
</evidence>
<reference evidence="3" key="1">
    <citation type="submission" date="2025-08" db="UniProtKB">
        <authorList>
            <consortium name="Ensembl"/>
        </authorList>
    </citation>
    <scope>IDENTIFICATION</scope>
</reference>
<sequence>MLYPHSYVHSLFSAISLPLCYSLSSHLRCSLYPPLYVTLSILPLRYSLYPPLYVTLSILPSTLLSLSSPLRYSLYPPLYVTLSILPLRCSPILPSTLLSIPLYVTLYPPLYVTLYPPLYVALSILPSTLLLSIPPSTLLSILPLRYSLSLHLNLSLPWLPLCSSGWVIRGWELGRAAVSRLPMKSSQRPRRPDSSPGKAGASVKELKKKNPHKRHKSAVGSPIIPGPPRINLVGRRIQHVWTDGHVVWKGTVLEQVPVKPSLYLIKYDGFRLCVRLGAAP</sequence>
<name>A0A8C5A2Z9_GADMO</name>
<dbReference type="Pfam" id="PF02513">
    <property type="entry name" value="Spin-Ssty"/>
    <property type="match status" value="1"/>
</dbReference>
<accession>A0A8C5A2Z9</accession>
<evidence type="ECO:0000313" key="4">
    <source>
        <dbReference type="Proteomes" id="UP000694546"/>
    </source>
</evidence>
<keyword evidence="4" id="KW-1185">Reference proteome</keyword>
<dbReference type="PANTHER" id="PTHR10405">
    <property type="entry name" value="SPINDLIN"/>
    <property type="match status" value="1"/>
</dbReference>
<dbReference type="Ensembl" id="ENSGMOT00000045747.1">
    <property type="protein sequence ID" value="ENSGMOP00000026154.1"/>
    <property type="gene ID" value="ENSGMOG00000030532.1"/>
</dbReference>